<dbReference type="eggNOG" id="COG2337">
    <property type="taxonomic scope" value="Bacteria"/>
</dbReference>
<reference evidence="1 2" key="2">
    <citation type="submission" date="2012-02" db="EMBL/GenBank/DDBJ databases">
        <title>Improved High-Quality Draft sequence of Desulfobacter postgatei 2ac9.</title>
        <authorList>
            <consortium name="US DOE Joint Genome Institute"/>
            <person name="Lucas S."/>
            <person name="Han J."/>
            <person name="Lapidus A."/>
            <person name="Cheng J.-F."/>
            <person name="Goodwin L."/>
            <person name="Pitluck S."/>
            <person name="Peters L."/>
            <person name="Ovchinnikova G."/>
            <person name="Held B."/>
            <person name="Detter J.C."/>
            <person name="Han C."/>
            <person name="Tapia R."/>
            <person name="Land M."/>
            <person name="Hauser L."/>
            <person name="Kyrpides N."/>
            <person name="Ivanova N."/>
            <person name="Pagani I."/>
            <person name="Orellana R."/>
            <person name="Lovley D."/>
            <person name="Woyke T."/>
        </authorList>
    </citation>
    <scope>NUCLEOTIDE SEQUENCE [LARGE SCALE GENOMIC DNA]</scope>
    <source>
        <strain evidence="1 2">2ac9</strain>
    </source>
</reference>
<dbReference type="OrthoDB" id="5540941at2"/>
<dbReference type="InterPro" id="IPR003477">
    <property type="entry name" value="PemK-like"/>
</dbReference>
<dbReference type="STRING" id="879212.DespoDRAFT_03092"/>
<dbReference type="Pfam" id="PF02452">
    <property type="entry name" value="PemK_toxin"/>
    <property type="match status" value="1"/>
</dbReference>
<protein>
    <submittedName>
        <fullName evidence="1">PemK-like protein</fullName>
    </submittedName>
</protein>
<evidence type="ECO:0000313" key="2">
    <source>
        <dbReference type="Proteomes" id="UP000005778"/>
    </source>
</evidence>
<proteinExistence type="predicted"/>
<evidence type="ECO:0000313" key="1">
    <source>
        <dbReference type="EMBL" id="EIM64895.1"/>
    </source>
</evidence>
<dbReference type="Proteomes" id="UP000005778">
    <property type="component" value="Chromosome"/>
</dbReference>
<organism evidence="1 2">
    <name type="scientific">Desulfobacter postgatei 2ac9</name>
    <dbReference type="NCBI Taxonomy" id="879212"/>
    <lineage>
        <taxon>Bacteria</taxon>
        <taxon>Pseudomonadati</taxon>
        <taxon>Thermodesulfobacteriota</taxon>
        <taxon>Desulfobacteria</taxon>
        <taxon>Desulfobacterales</taxon>
        <taxon>Desulfobacteraceae</taxon>
        <taxon>Desulfobacter</taxon>
    </lineage>
</organism>
<dbReference type="RefSeq" id="WP_004074533.1">
    <property type="nucleotide sequence ID" value="NZ_CM001488.1"/>
</dbReference>
<dbReference type="SUPFAM" id="SSF50118">
    <property type="entry name" value="Cell growth inhibitor/plasmid maintenance toxic component"/>
    <property type="match status" value="1"/>
</dbReference>
<dbReference type="Gene3D" id="2.30.30.110">
    <property type="match status" value="1"/>
</dbReference>
<dbReference type="AlphaFoldDB" id="I5B5Y2"/>
<keyword evidence="2" id="KW-1185">Reference proteome</keyword>
<accession>I5B5Y2</accession>
<dbReference type="InterPro" id="IPR011067">
    <property type="entry name" value="Plasmid_toxin/cell-grow_inhib"/>
</dbReference>
<dbReference type="EMBL" id="CM001488">
    <property type="protein sequence ID" value="EIM64895.1"/>
    <property type="molecule type" value="Genomic_DNA"/>
</dbReference>
<name>I5B5Y2_9BACT</name>
<sequence>MVGRIYLAKIYFTDLSEYKIRPVLVLRVYGEDCLCLPLTSNLKHEGFLLETNDLVDGFLKKQSKVIFPKSFTLHRSILIKHIATARQDILSTIHLEFCKKLECTAKT</sequence>
<reference evidence="1 2" key="1">
    <citation type="submission" date="2011-09" db="EMBL/GenBank/DDBJ databases">
        <authorList>
            <consortium name="US DOE Joint Genome Institute (JGI-PGF)"/>
            <person name="Lucas S."/>
            <person name="Han J."/>
            <person name="Lapidus A."/>
            <person name="Cheng J.-F."/>
            <person name="Goodwin L."/>
            <person name="Pitluck S."/>
            <person name="Peters L."/>
            <person name="Land M.L."/>
            <person name="Hauser L."/>
            <person name="Orellana R."/>
            <person name="Lovley D."/>
            <person name="Woyke T.J."/>
        </authorList>
    </citation>
    <scope>NUCLEOTIDE SEQUENCE [LARGE SCALE GENOMIC DNA]</scope>
    <source>
        <strain evidence="1 2">2ac9</strain>
    </source>
</reference>
<gene>
    <name evidence="1" type="ORF">DespoDRAFT_03092</name>
</gene>
<dbReference type="HOGENOM" id="CLU_121823_6_0_7"/>
<dbReference type="GO" id="GO:0003677">
    <property type="term" value="F:DNA binding"/>
    <property type="evidence" value="ECO:0007669"/>
    <property type="project" value="InterPro"/>
</dbReference>